<reference evidence="2" key="1">
    <citation type="submission" date="2017-02" db="UniProtKB">
        <authorList>
            <consortium name="WormBaseParasite"/>
        </authorList>
    </citation>
    <scope>IDENTIFICATION</scope>
</reference>
<sequence>MPRSSHKKSVKGALCSESKIKHKKKLSKKDFYNITLSMDKERKRRRSVYHEKQRKKIKKLKPHNSLKKKPSLTKVPDKKCKEEIVVEKCSLKETQNNLSPVFKEKIVEVKNNVDNKKIVIEKNCVKDLKYDEPNKKEIFESSNKLDETLEVPCKNNLDGIISSVSVSDKLEYTPIASPIAISTSIENLKIMDTPKNNFVDRSLEIRSFSLPATKKKKAFDSIEVSTTKLLTKTLDVSHPYATLNCRDDVMNSKLEYLHKNNYNNKWDIYDQAGIPFWVPKIDNDDENTDDSSSDIPPLDLSALIDVEQGKIELPEYIEEPHDLNPFQPLRVMINRNTKYFESKTIFLITLRSMATLHLKDIPSKSNDLENQSKNISSVEITDIRECISYQKYTPKSTFQCKYRGEVWPVKEVNPKDPYKIK</sequence>
<protein>
    <submittedName>
        <fullName evidence="2">Enhancer of polycomb-like protein</fullName>
    </submittedName>
</protein>
<dbReference type="Proteomes" id="UP000038045">
    <property type="component" value="Unplaced"/>
</dbReference>
<proteinExistence type="predicted"/>
<evidence type="ECO:0000313" key="2">
    <source>
        <dbReference type="WBParaSite" id="PTRK_0001207600.1"/>
    </source>
</evidence>
<accession>A0A0N4ZU11</accession>
<dbReference type="InterPro" id="IPR008569">
    <property type="entry name" value="DUF851"/>
</dbReference>
<dbReference type="AlphaFoldDB" id="A0A0N4ZU11"/>
<dbReference type="WBParaSite" id="PTRK_0001207600.1">
    <property type="protein sequence ID" value="PTRK_0001207600.1"/>
    <property type="gene ID" value="PTRK_0001207600"/>
</dbReference>
<keyword evidence="1" id="KW-1185">Reference proteome</keyword>
<evidence type="ECO:0000313" key="1">
    <source>
        <dbReference type="Proteomes" id="UP000038045"/>
    </source>
</evidence>
<organism evidence="1 2">
    <name type="scientific">Parastrongyloides trichosuri</name>
    <name type="common">Possum-specific nematode worm</name>
    <dbReference type="NCBI Taxonomy" id="131310"/>
    <lineage>
        <taxon>Eukaryota</taxon>
        <taxon>Metazoa</taxon>
        <taxon>Ecdysozoa</taxon>
        <taxon>Nematoda</taxon>
        <taxon>Chromadorea</taxon>
        <taxon>Rhabditida</taxon>
        <taxon>Tylenchina</taxon>
        <taxon>Panagrolaimomorpha</taxon>
        <taxon>Strongyloidoidea</taxon>
        <taxon>Strongyloididae</taxon>
        <taxon>Parastrongyloides</taxon>
    </lineage>
</organism>
<dbReference type="Pfam" id="PF05867">
    <property type="entry name" value="DUF851"/>
    <property type="match status" value="1"/>
</dbReference>
<name>A0A0N4ZU11_PARTI</name>